<dbReference type="FunFam" id="3.30.200.20:FF:000042">
    <property type="entry name" value="Aurora kinase A"/>
    <property type="match status" value="1"/>
</dbReference>
<dbReference type="FunFam" id="1.10.510.10:FF:000956">
    <property type="entry name" value="CAMK family protein kinase"/>
    <property type="match status" value="1"/>
</dbReference>
<dbReference type="PROSITE" id="PS00108">
    <property type="entry name" value="PROTEIN_KINASE_ST"/>
    <property type="match status" value="1"/>
</dbReference>
<dbReference type="GO" id="GO:0004674">
    <property type="term" value="F:protein serine/threonine kinase activity"/>
    <property type="evidence" value="ECO:0007669"/>
    <property type="project" value="UniProtKB-KW"/>
</dbReference>
<dbReference type="GO" id="GO:0007165">
    <property type="term" value="P:signal transduction"/>
    <property type="evidence" value="ECO:0007669"/>
    <property type="project" value="TreeGrafter"/>
</dbReference>
<dbReference type="SUPFAM" id="SSF56112">
    <property type="entry name" value="Protein kinase-like (PK-like)"/>
    <property type="match status" value="1"/>
</dbReference>
<evidence type="ECO:0000256" key="7">
    <source>
        <dbReference type="ARBA" id="ARBA00047899"/>
    </source>
</evidence>
<dbReference type="InterPro" id="IPR008271">
    <property type="entry name" value="Ser/Thr_kinase_AS"/>
</dbReference>
<dbReference type="OrthoDB" id="193931at2759"/>
<reference evidence="10 11" key="1">
    <citation type="submission" date="2016-05" db="EMBL/GenBank/DDBJ databases">
        <title>Nuclear genome of Blastocystis sp. subtype 1 NandII.</title>
        <authorList>
            <person name="Gentekaki E."/>
            <person name="Curtis B."/>
            <person name="Stairs C."/>
            <person name="Eme L."/>
            <person name="Herman E."/>
            <person name="Klimes V."/>
            <person name="Arias M.C."/>
            <person name="Elias M."/>
            <person name="Hilliou F."/>
            <person name="Klute M."/>
            <person name="Malik S.-B."/>
            <person name="Pightling A."/>
            <person name="Rachubinski R."/>
            <person name="Salas D."/>
            <person name="Schlacht A."/>
            <person name="Suga H."/>
            <person name="Archibald J."/>
            <person name="Ball S.G."/>
            <person name="Clark G."/>
            <person name="Dacks J."/>
            <person name="Van Der Giezen M."/>
            <person name="Tsaousis A."/>
            <person name="Roger A."/>
        </authorList>
    </citation>
    <scope>NUCLEOTIDE SEQUENCE [LARGE SCALE GENOMIC DNA]</scope>
    <source>
        <strain evidence="11">ATCC 50177 / NandII</strain>
    </source>
</reference>
<evidence type="ECO:0000256" key="3">
    <source>
        <dbReference type="ARBA" id="ARBA00022679"/>
    </source>
</evidence>
<name>A0A196S7N2_BLAHN</name>
<evidence type="ECO:0000256" key="2">
    <source>
        <dbReference type="ARBA" id="ARBA00022527"/>
    </source>
</evidence>
<dbReference type="GO" id="GO:0005524">
    <property type="term" value="F:ATP binding"/>
    <property type="evidence" value="ECO:0007669"/>
    <property type="project" value="UniProtKB-KW"/>
</dbReference>
<accession>A0A196S7N2</accession>
<feature type="domain" description="Protein kinase" evidence="9">
    <location>
        <begin position="8"/>
        <end position="265"/>
    </location>
</feature>
<keyword evidence="3" id="KW-0808">Transferase</keyword>
<comment type="caution">
    <text evidence="10">The sequence shown here is derived from an EMBL/GenBank/DDBJ whole genome shotgun (WGS) entry which is preliminary data.</text>
</comment>
<dbReference type="STRING" id="478820.A0A196S7N2"/>
<dbReference type="EMBL" id="LXWW01000568">
    <property type="protein sequence ID" value="OAO11994.1"/>
    <property type="molecule type" value="Genomic_DNA"/>
</dbReference>
<dbReference type="Pfam" id="PF00069">
    <property type="entry name" value="Pkinase"/>
    <property type="match status" value="1"/>
</dbReference>
<dbReference type="CDD" id="cd14003">
    <property type="entry name" value="STKc_AMPK-like"/>
    <property type="match status" value="1"/>
</dbReference>
<dbReference type="PROSITE" id="PS50011">
    <property type="entry name" value="PROTEIN_KINASE_DOM"/>
    <property type="match status" value="1"/>
</dbReference>
<dbReference type="Gene3D" id="1.10.510.10">
    <property type="entry name" value="Transferase(Phosphotransferase) domain 1"/>
    <property type="match status" value="1"/>
</dbReference>
<evidence type="ECO:0000256" key="1">
    <source>
        <dbReference type="ARBA" id="ARBA00012513"/>
    </source>
</evidence>
<dbReference type="InterPro" id="IPR011009">
    <property type="entry name" value="Kinase-like_dom_sf"/>
</dbReference>
<evidence type="ECO:0000256" key="8">
    <source>
        <dbReference type="ARBA" id="ARBA00048679"/>
    </source>
</evidence>
<keyword evidence="6" id="KW-0067">ATP-binding</keyword>
<organism evidence="10 11">
    <name type="scientific">Blastocystis sp. subtype 1 (strain ATCC 50177 / NandII)</name>
    <dbReference type="NCBI Taxonomy" id="478820"/>
    <lineage>
        <taxon>Eukaryota</taxon>
        <taxon>Sar</taxon>
        <taxon>Stramenopiles</taxon>
        <taxon>Bigyra</taxon>
        <taxon>Opalozoa</taxon>
        <taxon>Opalinata</taxon>
        <taxon>Blastocystidae</taxon>
        <taxon>Blastocystis</taxon>
    </lineage>
</organism>
<sequence length="445" mass="50111">MARRIGKYVIQKTLGEGSLGKVKLSENMETHEQVAIKVFDKEKVKKQNMAEQIKLEISIMNKLKHPNLVNLIEVLGCKSKIFMVLEYVPNGELFDYILKKGRLQEDEARKFFRQLITGISYMHNHNICHRDIKPENLLLDKDMNIKISDFGLSAFIGEDAYDSSSLQHTTCGSPNYVAPEVLKDSGYNGRFSDIWSCGVVLFVMVAGYLPFDEPSLSTLFRRIQNANYVCPPWFSAELKDLLSRILVPEPTARISLAEITRHPWYLGNDLKAEGAVATTPVTPSAAQAVDEEEQERTKKAASFVAPFRPVFSLLALGLQRSVSPLSCLLAPCMPCSVIITTSAPSVIYERVMEVCRDYKWCVTTEKEEGRFIIAMKVVDCVSVVEMNVNRIGAKEIMMVIQKKDATELEGYQQTERDLISRLVRCIPDSHDVAFNNKPVSTLSRG</sequence>
<comment type="catalytic activity">
    <reaction evidence="8">
        <text>L-seryl-[protein] + ATP = O-phospho-L-seryl-[protein] + ADP + H(+)</text>
        <dbReference type="Rhea" id="RHEA:17989"/>
        <dbReference type="Rhea" id="RHEA-COMP:9863"/>
        <dbReference type="Rhea" id="RHEA-COMP:11604"/>
        <dbReference type="ChEBI" id="CHEBI:15378"/>
        <dbReference type="ChEBI" id="CHEBI:29999"/>
        <dbReference type="ChEBI" id="CHEBI:30616"/>
        <dbReference type="ChEBI" id="CHEBI:83421"/>
        <dbReference type="ChEBI" id="CHEBI:456216"/>
        <dbReference type="EC" id="2.7.11.1"/>
    </reaction>
</comment>
<evidence type="ECO:0000256" key="4">
    <source>
        <dbReference type="ARBA" id="ARBA00022741"/>
    </source>
</evidence>
<dbReference type="InterPro" id="IPR000719">
    <property type="entry name" value="Prot_kinase_dom"/>
</dbReference>
<evidence type="ECO:0000313" key="10">
    <source>
        <dbReference type="EMBL" id="OAO11994.1"/>
    </source>
</evidence>
<keyword evidence="11" id="KW-1185">Reference proteome</keyword>
<evidence type="ECO:0000256" key="6">
    <source>
        <dbReference type="ARBA" id="ARBA00022840"/>
    </source>
</evidence>
<dbReference type="AlphaFoldDB" id="A0A196S7N2"/>
<protein>
    <recommendedName>
        <fullName evidence="1">non-specific serine/threonine protein kinase</fullName>
        <ecNumber evidence="1">2.7.11.1</ecNumber>
    </recommendedName>
</protein>
<keyword evidence="2" id="KW-0723">Serine/threonine-protein kinase</keyword>
<keyword evidence="4" id="KW-0547">Nucleotide-binding</keyword>
<comment type="catalytic activity">
    <reaction evidence="7">
        <text>L-threonyl-[protein] + ATP = O-phospho-L-threonyl-[protein] + ADP + H(+)</text>
        <dbReference type="Rhea" id="RHEA:46608"/>
        <dbReference type="Rhea" id="RHEA-COMP:11060"/>
        <dbReference type="Rhea" id="RHEA-COMP:11605"/>
        <dbReference type="ChEBI" id="CHEBI:15378"/>
        <dbReference type="ChEBI" id="CHEBI:30013"/>
        <dbReference type="ChEBI" id="CHEBI:30616"/>
        <dbReference type="ChEBI" id="CHEBI:61977"/>
        <dbReference type="ChEBI" id="CHEBI:456216"/>
        <dbReference type="EC" id="2.7.11.1"/>
    </reaction>
</comment>
<evidence type="ECO:0000259" key="9">
    <source>
        <dbReference type="PROSITE" id="PS50011"/>
    </source>
</evidence>
<dbReference type="PANTHER" id="PTHR43895">
    <property type="entry name" value="CALCIUM/CALMODULIN-DEPENDENT PROTEIN KINASE KINASE-RELATED"/>
    <property type="match status" value="1"/>
</dbReference>
<gene>
    <name evidence="10" type="ORF">AV274_6318</name>
</gene>
<keyword evidence="5 10" id="KW-0418">Kinase</keyword>
<dbReference type="PANTHER" id="PTHR43895:SF32">
    <property type="entry name" value="SERINE_THREONINE-PROTEIN KINASE CHK1"/>
    <property type="match status" value="1"/>
</dbReference>
<dbReference type="Proteomes" id="UP000078348">
    <property type="component" value="Unassembled WGS sequence"/>
</dbReference>
<dbReference type="EC" id="2.7.11.1" evidence="1"/>
<dbReference type="SMART" id="SM00220">
    <property type="entry name" value="S_TKc"/>
    <property type="match status" value="1"/>
</dbReference>
<proteinExistence type="predicted"/>
<evidence type="ECO:0000313" key="11">
    <source>
        <dbReference type="Proteomes" id="UP000078348"/>
    </source>
</evidence>
<evidence type="ECO:0000256" key="5">
    <source>
        <dbReference type="ARBA" id="ARBA00022777"/>
    </source>
</evidence>